<sequence length="62" mass="7075">MDHQSFTFYLCHFEAGCQNGLICLALRIHVQSWEITQVIVVGPRIAVFSRVLRIIMPTRSAT</sequence>
<organism evidence="1 2">
    <name type="scientific">Vibrio cholerae</name>
    <dbReference type="NCBI Taxonomy" id="666"/>
    <lineage>
        <taxon>Bacteria</taxon>
        <taxon>Pseudomonadati</taxon>
        <taxon>Pseudomonadota</taxon>
        <taxon>Gammaproteobacteria</taxon>
        <taxon>Vibrionales</taxon>
        <taxon>Vibrionaceae</taxon>
        <taxon>Vibrio</taxon>
    </lineage>
</organism>
<evidence type="ECO:0000313" key="2">
    <source>
        <dbReference type="Proteomes" id="UP000044806"/>
    </source>
</evidence>
<reference evidence="1 2" key="1">
    <citation type="submission" date="2015-07" db="EMBL/GenBank/DDBJ databases">
        <authorList>
            <consortium name="Pathogen Informatics"/>
        </authorList>
    </citation>
    <scope>NUCLEOTIDE SEQUENCE [LARGE SCALE GENOMIC DNA]</scope>
    <source>
        <strain evidence="1 2">A51</strain>
    </source>
</reference>
<protein>
    <submittedName>
        <fullName evidence="1">Uncharacterized protein</fullName>
    </submittedName>
</protein>
<dbReference type="Proteomes" id="UP000044806">
    <property type="component" value="Unassembled WGS sequence"/>
</dbReference>
<evidence type="ECO:0000313" key="1">
    <source>
        <dbReference type="EMBL" id="CSA67759.1"/>
    </source>
</evidence>
<dbReference type="AlphaFoldDB" id="A0A655QND6"/>
<dbReference type="EMBL" id="CWOW01000010">
    <property type="protein sequence ID" value="CSA67759.1"/>
    <property type="molecule type" value="Genomic_DNA"/>
</dbReference>
<gene>
    <name evidence="1" type="ORF">ERS013165_02151</name>
</gene>
<name>A0A655QND6_VIBCL</name>
<proteinExistence type="predicted"/>
<accession>A0A655QND6</accession>